<dbReference type="InterPro" id="IPR003731">
    <property type="entry name" value="Di-Nase_FeMo-co_biosynth"/>
</dbReference>
<dbReference type="EMBL" id="DRTX01000107">
    <property type="protein sequence ID" value="HHF53125.1"/>
    <property type="molecule type" value="Genomic_DNA"/>
</dbReference>
<dbReference type="PANTHER" id="PTHR33937:SF5">
    <property type="entry name" value="IRON-MOLYBDENUM COFACTOR-BINDING PROTEIN"/>
    <property type="match status" value="1"/>
</dbReference>
<organism evidence="2">
    <name type="scientific">candidate division WOR-3 bacterium</name>
    <dbReference type="NCBI Taxonomy" id="2052148"/>
    <lineage>
        <taxon>Bacteria</taxon>
        <taxon>Bacteria division WOR-3</taxon>
    </lineage>
</organism>
<name>A0A7V5HNC2_UNCW3</name>
<sequence>MGVKIAIATDDGETVRFGHFGGAEYFYIYKLENEPLLLEKRKNLVKDMEEEHNSPGKARKVLKLLEDCDILIAHSMGLKSREFLEKNNKKPYLLKRKNVKIEEAIEEALRELKYEI</sequence>
<evidence type="ECO:0000259" key="1">
    <source>
        <dbReference type="Pfam" id="PF02579"/>
    </source>
</evidence>
<dbReference type="SUPFAM" id="SSF53146">
    <property type="entry name" value="Nitrogenase accessory factor-like"/>
    <property type="match status" value="1"/>
</dbReference>
<reference evidence="2" key="1">
    <citation type="journal article" date="2020" name="mSystems">
        <title>Genome- and Community-Level Interaction Insights into Carbon Utilization and Element Cycling Functions of Hydrothermarchaeota in Hydrothermal Sediment.</title>
        <authorList>
            <person name="Zhou Z."/>
            <person name="Liu Y."/>
            <person name="Xu W."/>
            <person name="Pan J."/>
            <person name="Luo Z.H."/>
            <person name="Li M."/>
        </authorList>
    </citation>
    <scope>NUCLEOTIDE SEQUENCE [LARGE SCALE GENOMIC DNA]</scope>
    <source>
        <strain evidence="2">HyVt-96</strain>
    </source>
</reference>
<gene>
    <name evidence="2" type="ORF">ENL43_02020</name>
</gene>
<dbReference type="Proteomes" id="UP000886050">
    <property type="component" value="Unassembled WGS sequence"/>
</dbReference>
<dbReference type="AlphaFoldDB" id="A0A7V5HNC2"/>
<accession>A0A7V5HNC2</accession>
<dbReference type="CDD" id="cd00562">
    <property type="entry name" value="NifX_NifB"/>
    <property type="match status" value="1"/>
</dbReference>
<comment type="caution">
    <text evidence="2">The sequence shown here is derived from an EMBL/GenBank/DDBJ whole genome shotgun (WGS) entry which is preliminary data.</text>
</comment>
<dbReference type="Gene3D" id="3.30.420.130">
    <property type="entry name" value="Dinitrogenase iron-molybdenum cofactor biosynthesis domain"/>
    <property type="match status" value="1"/>
</dbReference>
<proteinExistence type="predicted"/>
<feature type="domain" description="Dinitrogenase iron-molybdenum cofactor biosynthesis" evidence="1">
    <location>
        <begin position="18"/>
        <end position="108"/>
    </location>
</feature>
<dbReference type="Pfam" id="PF02579">
    <property type="entry name" value="Nitro_FeMo-Co"/>
    <property type="match status" value="1"/>
</dbReference>
<protein>
    <recommendedName>
        <fullName evidence="1">Dinitrogenase iron-molybdenum cofactor biosynthesis domain-containing protein</fullName>
    </recommendedName>
</protein>
<dbReference type="InterPro" id="IPR051840">
    <property type="entry name" value="NifX/NifY_domain"/>
</dbReference>
<dbReference type="InterPro" id="IPR036105">
    <property type="entry name" value="DiNase_FeMo-co_biosyn_sf"/>
</dbReference>
<dbReference type="PANTHER" id="PTHR33937">
    <property type="entry name" value="IRON-MOLYBDENUM PROTEIN-RELATED-RELATED"/>
    <property type="match status" value="1"/>
</dbReference>
<evidence type="ECO:0000313" key="2">
    <source>
        <dbReference type="EMBL" id="HHF53125.1"/>
    </source>
</evidence>